<organism evidence="18 19">
    <name type="scientific">Labeo rohita</name>
    <name type="common">Indian major carp</name>
    <name type="synonym">Cyprinus rohita</name>
    <dbReference type="NCBI Taxonomy" id="84645"/>
    <lineage>
        <taxon>Eukaryota</taxon>
        <taxon>Metazoa</taxon>
        <taxon>Chordata</taxon>
        <taxon>Craniata</taxon>
        <taxon>Vertebrata</taxon>
        <taxon>Euteleostomi</taxon>
        <taxon>Actinopterygii</taxon>
        <taxon>Neopterygii</taxon>
        <taxon>Teleostei</taxon>
        <taxon>Ostariophysi</taxon>
        <taxon>Cypriniformes</taxon>
        <taxon>Cyprinidae</taxon>
        <taxon>Labeoninae</taxon>
        <taxon>Labeonini</taxon>
        <taxon>Labeo</taxon>
    </lineage>
</organism>
<comment type="catalytic activity">
    <reaction evidence="11">
        <text>12-(9Z-octadecenoyloxy)-octadecanoate + H2O = 12-hydroxyoctadecanoate + (9Z)-octadecenoate + H(+)</text>
        <dbReference type="Rhea" id="RHEA:52060"/>
        <dbReference type="ChEBI" id="CHEBI:15377"/>
        <dbReference type="ChEBI" id="CHEBI:15378"/>
        <dbReference type="ChEBI" id="CHEBI:30823"/>
        <dbReference type="ChEBI" id="CHEBI:84201"/>
        <dbReference type="ChEBI" id="CHEBI:136302"/>
    </reaction>
    <physiologicalReaction direction="left-to-right" evidence="11">
        <dbReference type="Rhea" id="RHEA:52061"/>
    </physiologicalReaction>
</comment>
<dbReference type="Pfam" id="PF04750">
    <property type="entry name" value="Far-17a_AIG1"/>
    <property type="match status" value="1"/>
</dbReference>
<comment type="subcellular location">
    <subcellularLocation>
        <location evidence="2">Endomembrane system</location>
        <topology evidence="2">Multi-pass membrane protein</topology>
    </subcellularLocation>
</comment>
<comment type="catalytic activity">
    <reaction evidence="14">
        <text>13-(9Z-octadecenoyloxy)-octadecanoate + H2O = 13-hydroxy-octadecanoate + (9Z)-octadecenoate + H(+)</text>
        <dbReference type="Rhea" id="RHEA:52064"/>
        <dbReference type="ChEBI" id="CHEBI:15377"/>
        <dbReference type="ChEBI" id="CHEBI:15378"/>
        <dbReference type="ChEBI" id="CHEBI:30823"/>
        <dbReference type="ChEBI" id="CHEBI:136303"/>
        <dbReference type="ChEBI" id="CHEBI:136304"/>
    </reaction>
    <physiologicalReaction direction="left-to-right" evidence="14">
        <dbReference type="Rhea" id="RHEA:52065"/>
    </physiologicalReaction>
</comment>
<dbReference type="PANTHER" id="PTHR10989:SF11">
    <property type="entry name" value="ANDROGEN-INDUCED GENE 1 PROTEIN"/>
    <property type="match status" value="1"/>
</dbReference>
<evidence type="ECO:0000256" key="11">
    <source>
        <dbReference type="ARBA" id="ARBA00048701"/>
    </source>
</evidence>
<evidence type="ECO:0000256" key="6">
    <source>
        <dbReference type="ARBA" id="ARBA00023136"/>
    </source>
</evidence>
<dbReference type="EMBL" id="JACTAM010000020">
    <property type="protein sequence ID" value="KAI2652143.1"/>
    <property type="molecule type" value="Genomic_DNA"/>
</dbReference>
<keyword evidence="4 17" id="KW-0812">Transmembrane</keyword>
<evidence type="ECO:0000256" key="8">
    <source>
        <dbReference type="ARBA" id="ARBA00047427"/>
    </source>
</evidence>
<comment type="catalytic activity">
    <reaction evidence="7">
        <text>12-hexadecanoyloxy-octadecanoate + H2O = 12-hydroxyoctadecanoate + hexadecanoate + H(+)</text>
        <dbReference type="Rhea" id="RHEA:52056"/>
        <dbReference type="ChEBI" id="CHEBI:7896"/>
        <dbReference type="ChEBI" id="CHEBI:15377"/>
        <dbReference type="ChEBI" id="CHEBI:15378"/>
        <dbReference type="ChEBI" id="CHEBI:83677"/>
        <dbReference type="ChEBI" id="CHEBI:84201"/>
    </reaction>
    <physiologicalReaction direction="left-to-right" evidence="7">
        <dbReference type="Rhea" id="RHEA:52057"/>
    </physiologicalReaction>
</comment>
<accession>A0ABQ8LNC4</accession>
<comment type="similarity">
    <text evidence="3">Belongs to the AIG1 family.</text>
</comment>
<evidence type="ECO:0000256" key="14">
    <source>
        <dbReference type="ARBA" id="ARBA00049296"/>
    </source>
</evidence>
<proteinExistence type="inferred from homology"/>
<comment type="catalytic activity">
    <reaction evidence="1">
        <text>9-(9Z-hexadecenoyloxy)-octadecanoate + H2O = (9Z)-hexadecenoate + 9-hydroxy-octadecanoate + H(+)</text>
        <dbReference type="Rhea" id="RHEA:52068"/>
        <dbReference type="ChEBI" id="CHEBI:15377"/>
        <dbReference type="ChEBI" id="CHEBI:15378"/>
        <dbReference type="ChEBI" id="CHEBI:32372"/>
        <dbReference type="ChEBI" id="CHEBI:136286"/>
        <dbReference type="ChEBI" id="CHEBI:136309"/>
    </reaction>
    <physiologicalReaction direction="left-to-right" evidence="1">
        <dbReference type="Rhea" id="RHEA:52069"/>
    </physiologicalReaction>
</comment>
<comment type="catalytic activity">
    <reaction evidence="15">
        <text>13-(9Z-hexadecenoyloxy)-octadecanoate + H2O = 13-hydroxy-octadecanoate + (9Z)-hexadecenoate + H(+)</text>
        <dbReference type="Rhea" id="RHEA:52076"/>
        <dbReference type="ChEBI" id="CHEBI:15377"/>
        <dbReference type="ChEBI" id="CHEBI:15378"/>
        <dbReference type="ChEBI" id="CHEBI:32372"/>
        <dbReference type="ChEBI" id="CHEBI:136304"/>
        <dbReference type="ChEBI" id="CHEBI:136315"/>
    </reaction>
    <physiologicalReaction direction="left-to-right" evidence="15">
        <dbReference type="Rhea" id="RHEA:52077"/>
    </physiologicalReaction>
</comment>
<evidence type="ECO:0000256" key="3">
    <source>
        <dbReference type="ARBA" id="ARBA00009300"/>
    </source>
</evidence>
<evidence type="ECO:0000256" key="17">
    <source>
        <dbReference type="SAM" id="Phobius"/>
    </source>
</evidence>
<evidence type="ECO:0000256" key="15">
    <source>
        <dbReference type="ARBA" id="ARBA00049322"/>
    </source>
</evidence>
<comment type="catalytic activity">
    <reaction evidence="16">
        <text>12-(9Z-hexadecenoyloxy)-octadecanoate + H2O = 12-hydroxyoctadecanoate + (9Z)-hexadecenoate + H(+)</text>
        <dbReference type="Rhea" id="RHEA:52072"/>
        <dbReference type="ChEBI" id="CHEBI:15377"/>
        <dbReference type="ChEBI" id="CHEBI:15378"/>
        <dbReference type="ChEBI" id="CHEBI:32372"/>
        <dbReference type="ChEBI" id="CHEBI:84201"/>
        <dbReference type="ChEBI" id="CHEBI:136312"/>
    </reaction>
    <physiologicalReaction direction="left-to-right" evidence="16">
        <dbReference type="Rhea" id="RHEA:52073"/>
    </physiologicalReaction>
</comment>
<keyword evidence="19" id="KW-1185">Reference proteome</keyword>
<evidence type="ECO:0000256" key="13">
    <source>
        <dbReference type="ARBA" id="ARBA00049221"/>
    </source>
</evidence>
<evidence type="ECO:0000256" key="12">
    <source>
        <dbReference type="ARBA" id="ARBA00048800"/>
    </source>
</evidence>
<sequence>MKHTTVLPFIIIEMRTTHHRYPSRTCGLFAVCMFAVGYVVWMCWVHSMTGVWVYPLLEHIGPTARILFFICLTALISVYYVLGEILNNYIWDSSKTQSSGMRVHDAAYCGTRRKVTRDVSGPTDPVFTKRTCKD</sequence>
<protein>
    <recommendedName>
        <fullName evidence="20">Androgen-induced gene 1 protein</fullName>
    </recommendedName>
</protein>
<evidence type="ECO:0000256" key="7">
    <source>
        <dbReference type="ARBA" id="ARBA00047368"/>
    </source>
</evidence>
<evidence type="ECO:0000256" key="2">
    <source>
        <dbReference type="ARBA" id="ARBA00004127"/>
    </source>
</evidence>
<dbReference type="PANTHER" id="PTHR10989">
    <property type="entry name" value="ANDROGEN-INDUCED PROTEIN 1-RELATED"/>
    <property type="match status" value="1"/>
</dbReference>
<evidence type="ECO:0000256" key="4">
    <source>
        <dbReference type="ARBA" id="ARBA00022692"/>
    </source>
</evidence>
<comment type="catalytic activity">
    <reaction evidence="12">
        <text>9-(9Z-octadecenoyloxy)-octadecanoate + H2O = 9-hydroxy-octadecanoate + (9Z)-octadecenoate + H(+)</text>
        <dbReference type="Rhea" id="RHEA:52048"/>
        <dbReference type="ChEBI" id="CHEBI:15377"/>
        <dbReference type="ChEBI" id="CHEBI:15378"/>
        <dbReference type="ChEBI" id="CHEBI:30823"/>
        <dbReference type="ChEBI" id="CHEBI:136282"/>
        <dbReference type="ChEBI" id="CHEBI:136286"/>
    </reaction>
    <physiologicalReaction direction="left-to-right" evidence="12">
        <dbReference type="Rhea" id="RHEA:52049"/>
    </physiologicalReaction>
</comment>
<evidence type="ECO:0000256" key="9">
    <source>
        <dbReference type="ARBA" id="ARBA00047863"/>
    </source>
</evidence>
<gene>
    <name evidence="18" type="ORF">H4Q32_014990</name>
</gene>
<comment type="catalytic activity">
    <reaction evidence="10">
        <text>12-octadecanoyloxy-octadecanoate + H2O = 12-hydroxyoctadecanoate + octadecanoate + H(+)</text>
        <dbReference type="Rhea" id="RHEA:52080"/>
        <dbReference type="ChEBI" id="CHEBI:15377"/>
        <dbReference type="ChEBI" id="CHEBI:15378"/>
        <dbReference type="ChEBI" id="CHEBI:25629"/>
        <dbReference type="ChEBI" id="CHEBI:84201"/>
        <dbReference type="ChEBI" id="CHEBI:136330"/>
    </reaction>
    <physiologicalReaction direction="left-to-right" evidence="10">
        <dbReference type="Rhea" id="RHEA:52081"/>
    </physiologicalReaction>
</comment>
<evidence type="ECO:0000256" key="10">
    <source>
        <dbReference type="ARBA" id="ARBA00048680"/>
    </source>
</evidence>
<comment type="catalytic activity">
    <reaction evidence="9">
        <text>9-hexadecanoyloxy-octadecanoate + H2O = 9-hydroxy-octadecanoate + hexadecanoate + H(+)</text>
        <dbReference type="Rhea" id="RHEA:52052"/>
        <dbReference type="ChEBI" id="CHEBI:7896"/>
        <dbReference type="ChEBI" id="CHEBI:15377"/>
        <dbReference type="ChEBI" id="CHEBI:15378"/>
        <dbReference type="ChEBI" id="CHEBI:83670"/>
        <dbReference type="ChEBI" id="CHEBI:136286"/>
    </reaction>
    <physiologicalReaction direction="left-to-right" evidence="9">
        <dbReference type="Rhea" id="RHEA:52053"/>
    </physiologicalReaction>
</comment>
<name>A0ABQ8LNC4_LABRO</name>
<evidence type="ECO:0000256" key="1">
    <source>
        <dbReference type="ARBA" id="ARBA00000923"/>
    </source>
</evidence>
<keyword evidence="6 17" id="KW-0472">Membrane</keyword>
<reference evidence="18 19" key="1">
    <citation type="submission" date="2022-01" db="EMBL/GenBank/DDBJ databases">
        <title>A high-quality chromosome-level genome assembly of rohu carp, Labeo rohita.</title>
        <authorList>
            <person name="Arick M.A. II"/>
            <person name="Hsu C.-Y."/>
            <person name="Magbanua Z."/>
            <person name="Pechanova O."/>
            <person name="Grover C."/>
            <person name="Miller E."/>
            <person name="Thrash A."/>
            <person name="Ezzel L."/>
            <person name="Alam S."/>
            <person name="Benzie J."/>
            <person name="Hamilton M."/>
            <person name="Karsi A."/>
            <person name="Lawrence M.L."/>
            <person name="Peterson D.G."/>
        </authorList>
    </citation>
    <scope>NUCLEOTIDE SEQUENCE [LARGE SCALE GENOMIC DNA]</scope>
    <source>
        <strain evidence="19">BAU-BD-2019</strain>
        <tissue evidence="18">Blood</tissue>
    </source>
</reference>
<feature type="transmembrane region" description="Helical" evidence="17">
    <location>
        <begin position="64"/>
        <end position="82"/>
    </location>
</feature>
<comment type="catalytic activity">
    <reaction evidence="13">
        <text>9-octadecanoyloxy-octadecanoate + H2O = 9-hydroxy-octadecanoate + octadecanoate + H(+)</text>
        <dbReference type="Rhea" id="RHEA:52096"/>
        <dbReference type="ChEBI" id="CHEBI:15377"/>
        <dbReference type="ChEBI" id="CHEBI:15378"/>
        <dbReference type="ChEBI" id="CHEBI:25629"/>
        <dbReference type="ChEBI" id="CHEBI:136286"/>
        <dbReference type="ChEBI" id="CHEBI:136373"/>
    </reaction>
    <physiologicalReaction direction="left-to-right" evidence="13">
        <dbReference type="Rhea" id="RHEA:52097"/>
    </physiologicalReaction>
</comment>
<dbReference type="InterPro" id="IPR006838">
    <property type="entry name" value="ADTRP_AIG1"/>
</dbReference>
<comment type="caution">
    <text evidence="18">The sequence shown here is derived from an EMBL/GenBank/DDBJ whole genome shotgun (WGS) entry which is preliminary data.</text>
</comment>
<evidence type="ECO:0000313" key="18">
    <source>
        <dbReference type="EMBL" id="KAI2652143.1"/>
    </source>
</evidence>
<feature type="transmembrane region" description="Helical" evidence="17">
    <location>
        <begin position="21"/>
        <end position="44"/>
    </location>
</feature>
<evidence type="ECO:0000256" key="16">
    <source>
        <dbReference type="ARBA" id="ARBA00049428"/>
    </source>
</evidence>
<evidence type="ECO:0000256" key="5">
    <source>
        <dbReference type="ARBA" id="ARBA00022989"/>
    </source>
</evidence>
<evidence type="ECO:0000313" key="19">
    <source>
        <dbReference type="Proteomes" id="UP000830375"/>
    </source>
</evidence>
<keyword evidence="5 17" id="KW-1133">Transmembrane helix</keyword>
<comment type="catalytic activity">
    <reaction evidence="8">
        <text>13-octadecanoyloxy-octadecanoate + H2O = 13-hydroxy-octadecanoate + octadecanoate + H(+)</text>
        <dbReference type="Rhea" id="RHEA:52084"/>
        <dbReference type="ChEBI" id="CHEBI:15377"/>
        <dbReference type="ChEBI" id="CHEBI:15378"/>
        <dbReference type="ChEBI" id="CHEBI:25629"/>
        <dbReference type="ChEBI" id="CHEBI:136304"/>
        <dbReference type="ChEBI" id="CHEBI:136335"/>
    </reaction>
    <physiologicalReaction direction="left-to-right" evidence="8">
        <dbReference type="Rhea" id="RHEA:52085"/>
    </physiologicalReaction>
</comment>
<dbReference type="Proteomes" id="UP000830375">
    <property type="component" value="Unassembled WGS sequence"/>
</dbReference>
<evidence type="ECO:0008006" key="20">
    <source>
        <dbReference type="Google" id="ProtNLM"/>
    </source>
</evidence>